<protein>
    <submittedName>
        <fullName evidence="3">DUF262 domain-containing protein</fullName>
    </submittedName>
</protein>
<dbReference type="InterPro" id="IPR004919">
    <property type="entry name" value="GmrSD_N"/>
</dbReference>
<dbReference type="EMBL" id="JARFPK010000010">
    <property type="protein sequence ID" value="MDF0590286.1"/>
    <property type="molecule type" value="Genomic_DNA"/>
</dbReference>
<evidence type="ECO:0000259" key="2">
    <source>
        <dbReference type="Pfam" id="PF03235"/>
    </source>
</evidence>
<dbReference type="PANTHER" id="PTHR39639">
    <property type="entry name" value="CHROMOSOME 16, WHOLE GENOME SHOTGUN SEQUENCE"/>
    <property type="match status" value="1"/>
</dbReference>
<accession>A0ABT5X6H1</accession>
<dbReference type="InterPro" id="IPR003615">
    <property type="entry name" value="HNH_nuc"/>
</dbReference>
<dbReference type="Gene3D" id="1.10.30.50">
    <property type="match status" value="1"/>
</dbReference>
<proteinExistence type="predicted"/>
<dbReference type="Pfam" id="PF03235">
    <property type="entry name" value="GmrSD_N"/>
    <property type="match status" value="1"/>
</dbReference>
<name>A0ABT5X6H1_9EURY</name>
<comment type="caution">
    <text evidence="3">The sequence shown here is derived from an EMBL/GenBank/DDBJ whole genome shotgun (WGS) entry which is preliminary data.</text>
</comment>
<dbReference type="CDD" id="cd00085">
    <property type="entry name" value="HNHc"/>
    <property type="match status" value="1"/>
</dbReference>
<dbReference type="InterPro" id="IPR002711">
    <property type="entry name" value="HNH"/>
</dbReference>
<reference evidence="3 4" key="1">
    <citation type="submission" date="2023-03" db="EMBL/GenBank/DDBJ databases">
        <title>WGS of Methanotrichaceae archaeon Mx.</title>
        <authorList>
            <person name="Sorokin D.Y."/>
            <person name="Merkel A.Y."/>
        </authorList>
    </citation>
    <scope>NUCLEOTIDE SEQUENCE [LARGE SCALE GENOMIC DNA]</scope>
    <source>
        <strain evidence="3 4">Mx</strain>
    </source>
</reference>
<sequence length="445" mass="52432">MEENEIQFEEEYEEDQPIATEMDKRSIITQSSDPEIISLWNKWKRGKLILQPDFQRRFVWDRKKSSKLIESALLSVPLPIFYLAEGMDGKEYVIDGQQRLTAFFSFLDGKFPGEEDFRLTGLRVFPELNRKRYAELDEASQEAIQYYNIRTITILKESDSDLKFEIFERLNTGSVPLNDTELRNCVYRGPYMDLLRELSSDPDFRWILKLKEPDKRMKDVELVLRFAAFYHSTYLKYKPSMRLFLNNDMERYQYISDKDASDLRAAFKNAVQVVKSIFGENAFKRYYIGTEGDKDGSWEKKKFNYSLYDVWMGVFTDYDKNQLYAALDSIREGLIDLMASNEEFIESILIGTSDKKRVQKRFDLARKTVEDVLTGYKSQPRCFTLELKEALFDKNPTCAICSQRIQHLDDAAVDHIEQYWRGGKTIPENARLTHRYCNLARSKFD</sequence>
<evidence type="ECO:0000313" key="4">
    <source>
        <dbReference type="Proteomes" id="UP001220010"/>
    </source>
</evidence>
<evidence type="ECO:0000259" key="1">
    <source>
        <dbReference type="Pfam" id="PF01844"/>
    </source>
</evidence>
<keyword evidence="4" id="KW-1185">Reference proteome</keyword>
<feature type="domain" description="GmrSD restriction endonucleases N-terminal" evidence="2">
    <location>
        <begin position="42"/>
        <end position="186"/>
    </location>
</feature>
<organism evidence="3 4">
    <name type="scientific">Candidatus Methanocrinis natronophilus</name>
    <dbReference type="NCBI Taxonomy" id="3033396"/>
    <lineage>
        <taxon>Archaea</taxon>
        <taxon>Methanobacteriati</taxon>
        <taxon>Methanobacteriota</taxon>
        <taxon>Stenosarchaea group</taxon>
        <taxon>Methanomicrobia</taxon>
        <taxon>Methanotrichales</taxon>
        <taxon>Methanotrichaceae</taxon>
        <taxon>Methanocrinis</taxon>
    </lineage>
</organism>
<gene>
    <name evidence="3" type="ORF">P0O15_03745</name>
</gene>
<dbReference type="PANTHER" id="PTHR39639:SF1">
    <property type="entry name" value="DUF262 DOMAIN-CONTAINING PROTEIN"/>
    <property type="match status" value="1"/>
</dbReference>
<dbReference type="Pfam" id="PF01844">
    <property type="entry name" value="HNH"/>
    <property type="match status" value="1"/>
</dbReference>
<evidence type="ECO:0000313" key="3">
    <source>
        <dbReference type="EMBL" id="MDF0590286.1"/>
    </source>
</evidence>
<dbReference type="Proteomes" id="UP001220010">
    <property type="component" value="Unassembled WGS sequence"/>
</dbReference>
<dbReference type="RefSeq" id="WP_316966036.1">
    <property type="nucleotide sequence ID" value="NZ_JARFPK010000010.1"/>
</dbReference>
<feature type="domain" description="HNH" evidence="1">
    <location>
        <begin position="398"/>
        <end position="442"/>
    </location>
</feature>